<dbReference type="EMBL" id="JAGINU010000001">
    <property type="protein sequence ID" value="MBP2367266.1"/>
    <property type="molecule type" value="Genomic_DNA"/>
</dbReference>
<dbReference type="SUPFAM" id="SSF48498">
    <property type="entry name" value="Tetracyclin repressor-like, C-terminal domain"/>
    <property type="match status" value="1"/>
</dbReference>
<dbReference type="InterPro" id="IPR001647">
    <property type="entry name" value="HTH_TetR"/>
</dbReference>
<dbReference type="PANTHER" id="PTHR47506">
    <property type="entry name" value="TRANSCRIPTIONAL REGULATORY PROTEIN"/>
    <property type="match status" value="1"/>
</dbReference>
<accession>A0ABS4VTN2</accession>
<reference evidence="8 9" key="1">
    <citation type="submission" date="2021-03" db="EMBL/GenBank/DDBJ databases">
        <title>Sequencing the genomes of 1000 actinobacteria strains.</title>
        <authorList>
            <person name="Klenk H.-P."/>
        </authorList>
    </citation>
    <scope>NUCLEOTIDE SEQUENCE [LARGE SCALE GENOMIC DNA]</scope>
    <source>
        <strain evidence="8 9">DSM 45256</strain>
    </source>
</reference>
<dbReference type="SUPFAM" id="SSF46689">
    <property type="entry name" value="Homeodomain-like"/>
    <property type="match status" value="1"/>
</dbReference>
<dbReference type="Pfam" id="PF13977">
    <property type="entry name" value="TetR_C_6"/>
    <property type="match status" value="1"/>
</dbReference>
<feature type="domain" description="HTH tetR-type" evidence="6">
    <location>
        <begin position="18"/>
        <end position="59"/>
    </location>
</feature>
<dbReference type="Gene3D" id="1.10.357.10">
    <property type="entry name" value="Tetracycline Repressor, domain 2"/>
    <property type="match status" value="1"/>
</dbReference>
<dbReference type="InterPro" id="IPR009057">
    <property type="entry name" value="Homeodomain-like_sf"/>
</dbReference>
<evidence type="ECO:0000313" key="8">
    <source>
        <dbReference type="EMBL" id="MBP2367266.1"/>
    </source>
</evidence>
<evidence type="ECO:0000259" key="7">
    <source>
        <dbReference type="Pfam" id="PF13977"/>
    </source>
</evidence>
<dbReference type="Pfam" id="PF00440">
    <property type="entry name" value="TetR_N"/>
    <property type="match status" value="1"/>
</dbReference>
<evidence type="ECO:0000313" key="9">
    <source>
        <dbReference type="Proteomes" id="UP001519295"/>
    </source>
</evidence>
<keyword evidence="1" id="KW-0678">Repressor</keyword>
<protein>
    <submittedName>
        <fullName evidence="8">AcrR family transcriptional regulator</fullName>
    </submittedName>
</protein>
<dbReference type="InterPro" id="IPR023772">
    <property type="entry name" value="DNA-bd_HTH_TetR-type_CS"/>
</dbReference>
<keyword evidence="9" id="KW-1185">Reference proteome</keyword>
<feature type="region of interest" description="Disordered" evidence="5">
    <location>
        <begin position="193"/>
        <end position="227"/>
    </location>
</feature>
<name>A0ABS4VTN2_9PSEU</name>
<dbReference type="PROSITE" id="PS01081">
    <property type="entry name" value="HTH_TETR_1"/>
    <property type="match status" value="1"/>
</dbReference>
<keyword evidence="3" id="KW-0238">DNA-binding</keyword>
<comment type="caution">
    <text evidence="8">The sequence shown here is derived from an EMBL/GenBank/DDBJ whole genome shotgun (WGS) entry which is preliminary data.</text>
</comment>
<organism evidence="8 9">
    <name type="scientific">Pseudonocardia parietis</name>
    <dbReference type="NCBI Taxonomy" id="570936"/>
    <lineage>
        <taxon>Bacteria</taxon>
        <taxon>Bacillati</taxon>
        <taxon>Actinomycetota</taxon>
        <taxon>Actinomycetes</taxon>
        <taxon>Pseudonocardiales</taxon>
        <taxon>Pseudonocardiaceae</taxon>
        <taxon>Pseudonocardia</taxon>
    </lineage>
</organism>
<evidence type="ECO:0000256" key="4">
    <source>
        <dbReference type="ARBA" id="ARBA00023163"/>
    </source>
</evidence>
<dbReference type="RefSeq" id="WP_210027385.1">
    <property type="nucleotide sequence ID" value="NZ_JAGINU010000001.1"/>
</dbReference>
<evidence type="ECO:0000256" key="2">
    <source>
        <dbReference type="ARBA" id="ARBA00023015"/>
    </source>
</evidence>
<evidence type="ECO:0000256" key="5">
    <source>
        <dbReference type="SAM" id="MobiDB-lite"/>
    </source>
</evidence>
<dbReference type="PANTHER" id="PTHR47506:SF6">
    <property type="entry name" value="HTH-TYPE TRANSCRIPTIONAL REPRESSOR NEMR"/>
    <property type="match status" value="1"/>
</dbReference>
<evidence type="ECO:0000256" key="1">
    <source>
        <dbReference type="ARBA" id="ARBA00022491"/>
    </source>
</evidence>
<sequence length="227" mass="24616">MPPRIDADARRREIAGLAARLVATRGPDISLRSLAAEAGASTTVITHFFASKAEVLEAAYRASVDEARGRVEQLPGDEHPRRIELLCEAVLPLDEARRLNWLTWLGFMGAAIHDPRLAALQRSRVTGHRALLEKAVAAARQDGRVHPDRRPADEARSLVALVHGVASHAVFHPDDWPADRQTGTVHALVSQLRYPPADRSPQPDESGRTPDPERAAERSAAGGTTVG</sequence>
<keyword evidence="4" id="KW-0804">Transcription</keyword>
<feature type="compositionally biased region" description="Basic and acidic residues" evidence="5">
    <location>
        <begin position="201"/>
        <end position="217"/>
    </location>
</feature>
<dbReference type="Proteomes" id="UP001519295">
    <property type="component" value="Unassembled WGS sequence"/>
</dbReference>
<evidence type="ECO:0000256" key="3">
    <source>
        <dbReference type="ARBA" id="ARBA00023125"/>
    </source>
</evidence>
<dbReference type="InterPro" id="IPR039538">
    <property type="entry name" value="BetI_C"/>
</dbReference>
<gene>
    <name evidence="8" type="ORF">JOF36_002962</name>
</gene>
<keyword evidence="2" id="KW-0805">Transcription regulation</keyword>
<evidence type="ECO:0000259" key="6">
    <source>
        <dbReference type="Pfam" id="PF00440"/>
    </source>
</evidence>
<proteinExistence type="predicted"/>
<feature type="domain" description="BetI-type transcriptional repressor C-terminal" evidence="7">
    <location>
        <begin position="82"/>
        <end position="192"/>
    </location>
</feature>
<dbReference type="InterPro" id="IPR036271">
    <property type="entry name" value="Tet_transcr_reg_TetR-rel_C_sf"/>
</dbReference>